<accession>A0AAD9NUF6</accession>
<keyword evidence="3" id="KW-1185">Reference proteome</keyword>
<reference evidence="2" key="1">
    <citation type="journal article" date="2023" name="Mol. Biol. Evol.">
        <title>Third-Generation Sequencing Reveals the Adaptive Role of the Epigenome in Three Deep-Sea Polychaetes.</title>
        <authorList>
            <person name="Perez M."/>
            <person name="Aroh O."/>
            <person name="Sun Y."/>
            <person name="Lan Y."/>
            <person name="Juniper S.K."/>
            <person name="Young C.R."/>
            <person name="Angers B."/>
            <person name="Qian P.Y."/>
        </authorList>
    </citation>
    <scope>NUCLEOTIDE SEQUENCE</scope>
    <source>
        <strain evidence="2">R07B-5</strain>
    </source>
</reference>
<feature type="transmembrane region" description="Helical" evidence="1">
    <location>
        <begin position="92"/>
        <end position="110"/>
    </location>
</feature>
<keyword evidence="1" id="KW-1133">Transmembrane helix</keyword>
<evidence type="ECO:0000313" key="3">
    <source>
        <dbReference type="Proteomes" id="UP001209878"/>
    </source>
</evidence>
<comment type="caution">
    <text evidence="2">The sequence shown here is derived from an EMBL/GenBank/DDBJ whole genome shotgun (WGS) entry which is preliminary data.</text>
</comment>
<keyword evidence="1" id="KW-0812">Transmembrane</keyword>
<keyword evidence="1" id="KW-0472">Membrane</keyword>
<gene>
    <name evidence="2" type="ORF">NP493_411g00008</name>
</gene>
<proteinExistence type="predicted"/>
<sequence length="114" mass="13055">MAVCIKPVFVFTCFCTFMFAYFLVMSILKCLAPFKNKSLKLATKSLKSSIVATPTFVDISFNKVLTLKLSVVPNGTLKFCFLIMLPSYYCPFDTWIIMTLCMLCCYYLCVKHTF</sequence>
<feature type="transmembrane region" description="Helical" evidence="1">
    <location>
        <begin position="7"/>
        <end position="28"/>
    </location>
</feature>
<dbReference type="EMBL" id="JAODUO010000411">
    <property type="protein sequence ID" value="KAK2181088.1"/>
    <property type="molecule type" value="Genomic_DNA"/>
</dbReference>
<protein>
    <submittedName>
        <fullName evidence="2">Uncharacterized protein</fullName>
    </submittedName>
</protein>
<organism evidence="2 3">
    <name type="scientific">Ridgeia piscesae</name>
    <name type="common">Tubeworm</name>
    <dbReference type="NCBI Taxonomy" id="27915"/>
    <lineage>
        <taxon>Eukaryota</taxon>
        <taxon>Metazoa</taxon>
        <taxon>Spiralia</taxon>
        <taxon>Lophotrochozoa</taxon>
        <taxon>Annelida</taxon>
        <taxon>Polychaeta</taxon>
        <taxon>Sedentaria</taxon>
        <taxon>Canalipalpata</taxon>
        <taxon>Sabellida</taxon>
        <taxon>Siboglinidae</taxon>
        <taxon>Ridgeia</taxon>
    </lineage>
</organism>
<evidence type="ECO:0000256" key="1">
    <source>
        <dbReference type="SAM" id="Phobius"/>
    </source>
</evidence>
<dbReference type="Proteomes" id="UP001209878">
    <property type="component" value="Unassembled WGS sequence"/>
</dbReference>
<dbReference type="AlphaFoldDB" id="A0AAD9NUF6"/>
<evidence type="ECO:0000313" key="2">
    <source>
        <dbReference type="EMBL" id="KAK2181088.1"/>
    </source>
</evidence>
<name>A0AAD9NUF6_RIDPI</name>